<dbReference type="InterPro" id="IPR019282">
    <property type="entry name" value="Glycoamylase-like_cons_dom"/>
</dbReference>
<dbReference type="EMBL" id="JADBEB010000001">
    <property type="protein sequence ID" value="MBE1484398.1"/>
    <property type="molecule type" value="Genomic_DNA"/>
</dbReference>
<keyword evidence="5" id="KW-1185">Reference proteome</keyword>
<evidence type="ECO:0000256" key="1">
    <source>
        <dbReference type="SAM" id="SignalP"/>
    </source>
</evidence>
<evidence type="ECO:0000313" key="4">
    <source>
        <dbReference type="EMBL" id="MBE1484398.1"/>
    </source>
</evidence>
<gene>
    <name evidence="4" type="ORF">H4W31_000036</name>
</gene>
<sequence length="536" mass="58249">MRRLLVPVLALALLLPGTVPATAAPPGDDSPAVGGDADRRALRGYAVDTWRSMAAMVDPGTGLPADNIGGDLAAETRSTYTSPTNIGGYLWSTVVARDLRLISTREATKRAAATLATLARLRMHADSGMYYNWYDPRSGDVLTVWPEDGNPVTPFLSSVDNGWLAAGLLVARSALPELRREVDAVLAPMDFGFFYNPDAKGAGLPGLIRGGFWDTAPPGCSVLGNYRDRGPDVWYTCNHYDITVTEPRIASYLGIAFGQIPPEHYFATWRTLPDSCDWSWAEQKPVGFHTSHLGVPVFEGAYRYQGIQFVPSWGGDMFEALMPDLFVPEDRWGLRSWGRNHPATVAGQIAHGMTDARYGYWGFSPASDPFGGYREWGVDAMGMDTLGYASDVERANYDAGFGECRPAGPQPSYGDGVVTPHAVFLALRYAPREAVRNLARLRADFDVYGSGGFYDAVAVGSGTVARRYLALDQGMIMGALGNDLAGDDVRKAFVTPQFERAIRPLLAMETFNVPARQELPIGREPATAPTTTREGR</sequence>
<feature type="signal peptide" evidence="1">
    <location>
        <begin position="1"/>
        <end position="23"/>
    </location>
</feature>
<dbReference type="InterPro" id="IPR021478">
    <property type="entry name" value="DUF3131"/>
</dbReference>
<feature type="chain" id="PRO_5037528891" description="Glycoamylase-like domain-containing protein" evidence="1">
    <location>
        <begin position="24"/>
        <end position="536"/>
    </location>
</feature>
<feature type="domain" description="Glycoamylase-like" evidence="2">
    <location>
        <begin position="303"/>
        <end position="482"/>
    </location>
</feature>
<dbReference type="Proteomes" id="UP000649753">
    <property type="component" value="Unassembled WGS sequence"/>
</dbReference>
<protein>
    <recommendedName>
        <fullName evidence="6">Glycoamylase-like domain-containing protein</fullName>
    </recommendedName>
</protein>
<dbReference type="RefSeq" id="WP_192764771.1">
    <property type="nucleotide sequence ID" value="NZ_JADBEB010000001.1"/>
</dbReference>
<evidence type="ECO:0000259" key="2">
    <source>
        <dbReference type="Pfam" id="PF10091"/>
    </source>
</evidence>
<dbReference type="Gene3D" id="1.50.10.140">
    <property type="match status" value="1"/>
</dbReference>
<comment type="caution">
    <text evidence="4">The sequence shown here is derived from an EMBL/GenBank/DDBJ whole genome shotgun (WGS) entry which is preliminary data.</text>
</comment>
<accession>A0A927LXL3</accession>
<evidence type="ECO:0000313" key="5">
    <source>
        <dbReference type="Proteomes" id="UP000649753"/>
    </source>
</evidence>
<evidence type="ECO:0008006" key="6">
    <source>
        <dbReference type="Google" id="ProtNLM"/>
    </source>
</evidence>
<dbReference type="Pfam" id="PF11329">
    <property type="entry name" value="DUF3131"/>
    <property type="match status" value="1"/>
</dbReference>
<feature type="domain" description="DUF3131" evidence="3">
    <location>
        <begin position="45"/>
        <end position="187"/>
    </location>
</feature>
<dbReference type="Pfam" id="PF10091">
    <property type="entry name" value="Glycoamylase"/>
    <property type="match status" value="1"/>
</dbReference>
<dbReference type="AlphaFoldDB" id="A0A927LXL3"/>
<reference evidence="4" key="1">
    <citation type="submission" date="2020-10" db="EMBL/GenBank/DDBJ databases">
        <title>Sequencing the genomes of 1000 actinobacteria strains.</title>
        <authorList>
            <person name="Klenk H.-P."/>
        </authorList>
    </citation>
    <scope>NUCLEOTIDE SEQUENCE</scope>
    <source>
        <strain evidence="4">DSM 46832</strain>
    </source>
</reference>
<proteinExistence type="predicted"/>
<organism evidence="4 5">
    <name type="scientific">Plantactinospora soyae</name>
    <dbReference type="NCBI Taxonomy" id="1544732"/>
    <lineage>
        <taxon>Bacteria</taxon>
        <taxon>Bacillati</taxon>
        <taxon>Actinomycetota</taxon>
        <taxon>Actinomycetes</taxon>
        <taxon>Micromonosporales</taxon>
        <taxon>Micromonosporaceae</taxon>
        <taxon>Plantactinospora</taxon>
    </lineage>
</organism>
<keyword evidence="1" id="KW-0732">Signal</keyword>
<name>A0A927LXL3_9ACTN</name>
<evidence type="ECO:0000259" key="3">
    <source>
        <dbReference type="Pfam" id="PF11329"/>
    </source>
</evidence>